<reference evidence="2 3" key="1">
    <citation type="submission" date="2024-09" db="EMBL/GenBank/DDBJ databases">
        <title>Rethinking Asexuality: The Enigmatic Case of Functional Sexual Genes in Lepraria (Stereocaulaceae).</title>
        <authorList>
            <person name="Doellman M."/>
            <person name="Sun Y."/>
            <person name="Barcenas-Pena A."/>
            <person name="Lumbsch H.T."/>
            <person name="Grewe F."/>
        </authorList>
    </citation>
    <scope>NUCLEOTIDE SEQUENCE [LARGE SCALE GENOMIC DNA]</scope>
    <source>
        <strain evidence="2 3">Grewe 0041</strain>
    </source>
</reference>
<accession>A0ABR4AV73</accession>
<comment type="caution">
    <text evidence="2">The sequence shown here is derived from an EMBL/GenBank/DDBJ whole genome shotgun (WGS) entry which is preliminary data.</text>
</comment>
<organism evidence="2 3">
    <name type="scientific">Lepraria finkii</name>
    <dbReference type="NCBI Taxonomy" id="1340010"/>
    <lineage>
        <taxon>Eukaryota</taxon>
        <taxon>Fungi</taxon>
        <taxon>Dikarya</taxon>
        <taxon>Ascomycota</taxon>
        <taxon>Pezizomycotina</taxon>
        <taxon>Lecanoromycetes</taxon>
        <taxon>OSLEUM clade</taxon>
        <taxon>Lecanoromycetidae</taxon>
        <taxon>Lecanorales</taxon>
        <taxon>Lecanorineae</taxon>
        <taxon>Stereocaulaceae</taxon>
        <taxon>Lepraria</taxon>
    </lineage>
</organism>
<dbReference type="Proteomes" id="UP001590951">
    <property type="component" value="Unassembled WGS sequence"/>
</dbReference>
<name>A0ABR4AV73_9LECA</name>
<sequence length="167" mass="18806">MRCKCISDIYKVTDDNILYSSTFYIILCLSIAMSTLWHLKQEKLESNDQEILTGIEDWVSKAKFEKKNADDYELCVDNGLSETWKVLKNMDLIKKFPPRRGSIVRIPGPKSSPWRNSEGNSFICPIRVVQGKPTISGSPLIVGESTYMTKGVGVDISPGIDILFLLL</sequence>
<evidence type="ECO:0000256" key="1">
    <source>
        <dbReference type="SAM" id="Phobius"/>
    </source>
</evidence>
<proteinExistence type="predicted"/>
<gene>
    <name evidence="2" type="ORF">ABVK25_010159</name>
</gene>
<dbReference type="EMBL" id="JBHFEH010000061">
    <property type="protein sequence ID" value="KAL2049580.1"/>
    <property type="molecule type" value="Genomic_DNA"/>
</dbReference>
<protein>
    <submittedName>
        <fullName evidence="2">Uncharacterized protein</fullName>
    </submittedName>
</protein>
<keyword evidence="1" id="KW-1133">Transmembrane helix</keyword>
<evidence type="ECO:0000313" key="2">
    <source>
        <dbReference type="EMBL" id="KAL2049580.1"/>
    </source>
</evidence>
<keyword evidence="1" id="KW-0812">Transmembrane</keyword>
<keyword evidence="3" id="KW-1185">Reference proteome</keyword>
<evidence type="ECO:0000313" key="3">
    <source>
        <dbReference type="Proteomes" id="UP001590951"/>
    </source>
</evidence>
<keyword evidence="1" id="KW-0472">Membrane</keyword>
<feature type="transmembrane region" description="Helical" evidence="1">
    <location>
        <begin position="17"/>
        <end position="39"/>
    </location>
</feature>